<sequence length="32" mass="3554">MQTFFCNEDYAAYIDLMASGVRAGPLKYGHIA</sequence>
<evidence type="ECO:0000313" key="2">
    <source>
        <dbReference type="Proteomes" id="UP000032309"/>
    </source>
</evidence>
<dbReference type="EMBL" id="BAFN01000001">
    <property type="protein sequence ID" value="GAN33763.1"/>
    <property type="molecule type" value="Genomic_DNA"/>
</dbReference>
<gene>
    <name evidence="1" type="ORF">BROSI_A2297</name>
</gene>
<keyword evidence="2" id="KW-1185">Reference proteome</keyword>
<name>A0ABQ0JYP1_9BACT</name>
<reference evidence="2" key="1">
    <citation type="journal article" date="2015" name="Genome Announc.">
        <title>Draft Genome Sequence of an Anaerobic Ammonium-Oxidizing Bacterium, "Candidatus Brocadia sinica".</title>
        <authorList>
            <person name="Oshiki M."/>
            <person name="Shinyako-Hata K."/>
            <person name="Satoh H."/>
            <person name="Okabe S."/>
        </authorList>
    </citation>
    <scope>NUCLEOTIDE SEQUENCE [LARGE SCALE GENOMIC DNA]</scope>
    <source>
        <strain evidence="2">JPN1</strain>
    </source>
</reference>
<comment type="caution">
    <text evidence="1">The sequence shown here is derived from an EMBL/GenBank/DDBJ whole genome shotgun (WGS) entry which is preliminary data.</text>
</comment>
<evidence type="ECO:0000313" key="1">
    <source>
        <dbReference type="EMBL" id="GAN33763.1"/>
    </source>
</evidence>
<organism evidence="1 2">
    <name type="scientific">Candidatus Brocadia sinica JPN1</name>
    <dbReference type="NCBI Taxonomy" id="1197129"/>
    <lineage>
        <taxon>Bacteria</taxon>
        <taxon>Pseudomonadati</taxon>
        <taxon>Planctomycetota</taxon>
        <taxon>Candidatus Brocadiia</taxon>
        <taxon>Candidatus Brocadiales</taxon>
        <taxon>Candidatus Brocadiaceae</taxon>
        <taxon>Candidatus Brocadia</taxon>
    </lineage>
</organism>
<proteinExistence type="predicted"/>
<protein>
    <submittedName>
        <fullName evidence="1">Uncharacterized protein</fullName>
    </submittedName>
</protein>
<dbReference type="Proteomes" id="UP000032309">
    <property type="component" value="Unassembled WGS sequence"/>
</dbReference>
<accession>A0ABQ0JYP1</accession>